<feature type="region of interest" description="Disordered" evidence="1">
    <location>
        <begin position="101"/>
        <end position="126"/>
    </location>
</feature>
<feature type="transmembrane region" description="Helical" evidence="2">
    <location>
        <begin position="6"/>
        <end position="24"/>
    </location>
</feature>
<organism evidence="3 4">
    <name type="scientific">Stutzerimonas stutzeri</name>
    <name type="common">Pseudomonas stutzeri</name>
    <dbReference type="NCBI Taxonomy" id="316"/>
    <lineage>
        <taxon>Bacteria</taxon>
        <taxon>Pseudomonadati</taxon>
        <taxon>Pseudomonadota</taxon>
        <taxon>Gammaproteobacteria</taxon>
        <taxon>Pseudomonadales</taxon>
        <taxon>Pseudomonadaceae</taxon>
        <taxon>Stutzerimonas</taxon>
    </lineage>
</organism>
<protein>
    <submittedName>
        <fullName evidence="3">Lysis protein</fullName>
    </submittedName>
</protein>
<evidence type="ECO:0000313" key="3">
    <source>
        <dbReference type="EMBL" id="MDH1236574.1"/>
    </source>
</evidence>
<proteinExistence type="predicted"/>
<dbReference type="AlphaFoldDB" id="A0AA42P896"/>
<evidence type="ECO:0000256" key="1">
    <source>
        <dbReference type="SAM" id="MobiDB-lite"/>
    </source>
</evidence>
<comment type="caution">
    <text evidence="3">The sequence shown here is derived from an EMBL/GenBank/DDBJ whole genome shotgun (WGS) entry which is preliminary data.</text>
</comment>
<name>A0AA42P896_STUST</name>
<evidence type="ECO:0000313" key="4">
    <source>
        <dbReference type="Proteomes" id="UP001158500"/>
    </source>
</evidence>
<feature type="compositionally biased region" description="Low complexity" evidence="1">
    <location>
        <begin position="103"/>
        <end position="118"/>
    </location>
</feature>
<dbReference type="Proteomes" id="UP001158500">
    <property type="component" value="Unassembled WGS sequence"/>
</dbReference>
<keyword evidence="2" id="KW-1133">Transmembrane helix</keyword>
<accession>A0AA42P896</accession>
<keyword evidence="2" id="KW-0472">Membrane</keyword>
<dbReference type="GO" id="GO:0044659">
    <property type="term" value="P:viral release from host cell by cytolysis"/>
    <property type="evidence" value="ECO:0007669"/>
    <property type="project" value="InterPro"/>
</dbReference>
<reference evidence="3" key="1">
    <citation type="submission" date="2022-09" db="EMBL/GenBank/DDBJ databases">
        <title>Intensive care unit water sources are persistently colonized with multi-drug resistant bacteria and are the site of extensive horizontal gene transfer of antibiotic resistance genes.</title>
        <authorList>
            <person name="Diorio-Toth L."/>
        </authorList>
    </citation>
    <scope>NUCLEOTIDE SEQUENCE</scope>
    <source>
        <strain evidence="3">GD03947</strain>
    </source>
</reference>
<dbReference type="RefSeq" id="WP_279641486.1">
    <property type="nucleotide sequence ID" value="NZ_JAOCAE010000006.1"/>
</dbReference>
<gene>
    <name evidence="3" type="ORF">N5C32_11035</name>
</gene>
<dbReference type="InterPro" id="IPR004929">
    <property type="entry name" value="I-spanin"/>
</dbReference>
<keyword evidence="2" id="KW-0812">Transmembrane</keyword>
<evidence type="ECO:0000256" key="2">
    <source>
        <dbReference type="SAM" id="Phobius"/>
    </source>
</evidence>
<sequence>MKGYLWIAYVLIGLGLGSWITANWKNTEIAQIQRDHADAAKATAELHSEVLQEREQEQLELRKQLQAVDEQRYGELIHAQGVIDQLSADLLTAKRRLSFRTAPSTGSGSVSSGGTSPSLDDGAGERRDIHPEDAAAIVRLTGEADQCRAKVTGLQERMRLLIGEKT</sequence>
<dbReference type="Pfam" id="PF03245">
    <property type="entry name" value="Phage_lysis"/>
    <property type="match status" value="1"/>
</dbReference>
<dbReference type="EMBL" id="JAOCAE010000006">
    <property type="protein sequence ID" value="MDH1236574.1"/>
    <property type="molecule type" value="Genomic_DNA"/>
</dbReference>